<keyword evidence="1" id="KW-0472">Membrane</keyword>
<evidence type="ECO:0008006" key="4">
    <source>
        <dbReference type="Google" id="ProtNLM"/>
    </source>
</evidence>
<evidence type="ECO:0000313" key="3">
    <source>
        <dbReference type="Proteomes" id="UP000178859"/>
    </source>
</evidence>
<dbReference type="Proteomes" id="UP000178859">
    <property type="component" value="Unassembled WGS sequence"/>
</dbReference>
<dbReference type="PROSITE" id="PS00409">
    <property type="entry name" value="PROKAR_NTER_METHYL"/>
    <property type="match status" value="1"/>
</dbReference>
<reference evidence="2 3" key="1">
    <citation type="journal article" date="2016" name="Nat. Commun.">
        <title>Thousands of microbial genomes shed light on interconnected biogeochemical processes in an aquifer system.</title>
        <authorList>
            <person name="Anantharaman K."/>
            <person name="Brown C.T."/>
            <person name="Hug L.A."/>
            <person name="Sharon I."/>
            <person name="Castelle C.J."/>
            <person name="Probst A.J."/>
            <person name="Thomas B.C."/>
            <person name="Singh A."/>
            <person name="Wilkins M.J."/>
            <person name="Karaoz U."/>
            <person name="Brodie E.L."/>
            <person name="Williams K.H."/>
            <person name="Hubbard S.S."/>
            <person name="Banfield J.F."/>
        </authorList>
    </citation>
    <scope>NUCLEOTIDE SEQUENCE [LARGE SCALE GENOMIC DNA]</scope>
</reference>
<organism evidence="2 3">
    <name type="scientific">Candidatus Daviesbacteria bacterium RIFCSPLOWO2_02_FULL_36_7</name>
    <dbReference type="NCBI Taxonomy" id="1797792"/>
    <lineage>
        <taxon>Bacteria</taxon>
        <taxon>Candidatus Daviesiibacteriota</taxon>
    </lineage>
</organism>
<proteinExistence type="predicted"/>
<protein>
    <recommendedName>
        <fullName evidence="4">Prepilin-type N-terminal cleavage/methylation domain-containing protein</fullName>
    </recommendedName>
</protein>
<keyword evidence="1" id="KW-1133">Transmembrane helix</keyword>
<evidence type="ECO:0000313" key="2">
    <source>
        <dbReference type="EMBL" id="OGE64345.1"/>
    </source>
</evidence>
<dbReference type="InterPro" id="IPR012902">
    <property type="entry name" value="N_methyl_site"/>
</dbReference>
<dbReference type="AlphaFoldDB" id="A0A1F5MG61"/>
<name>A0A1F5MG61_9BACT</name>
<dbReference type="EMBL" id="MFDT01000068">
    <property type="protein sequence ID" value="OGE64345.1"/>
    <property type="molecule type" value="Genomic_DNA"/>
</dbReference>
<sequence length="146" mass="15816">MENGKLNSQFSISNSQFQSGFSLIESLLVVVIIGSIVFLVASIPNSMMLIAKSKHASLAREIAVKQIEDKRTLDYSNLVDDNSPISDTRLNLLPQGAGTVVVADCDPQVCTNGEHIKQVTVTVSWQDNKPQTITLKTMIGEGGINQ</sequence>
<evidence type="ECO:0000256" key="1">
    <source>
        <dbReference type="SAM" id="Phobius"/>
    </source>
</evidence>
<dbReference type="NCBIfam" id="TIGR02532">
    <property type="entry name" value="IV_pilin_GFxxxE"/>
    <property type="match status" value="1"/>
</dbReference>
<keyword evidence="1" id="KW-0812">Transmembrane</keyword>
<gene>
    <name evidence="2" type="ORF">A3I48_03020</name>
</gene>
<comment type="caution">
    <text evidence="2">The sequence shown here is derived from an EMBL/GenBank/DDBJ whole genome shotgun (WGS) entry which is preliminary data.</text>
</comment>
<accession>A0A1F5MG61</accession>
<feature type="transmembrane region" description="Helical" evidence="1">
    <location>
        <begin position="20"/>
        <end position="43"/>
    </location>
</feature>